<reference evidence="1 2" key="1">
    <citation type="journal article" date="2022" name="bioRxiv">
        <title>The genome of the oomycete Peronosclerospora sorghi, a cosmopolitan pathogen of maize and sorghum, is inflated with dispersed pseudogenes.</title>
        <authorList>
            <person name="Fletcher K."/>
            <person name="Martin F."/>
            <person name="Isakeit T."/>
            <person name="Cavanaugh K."/>
            <person name="Magill C."/>
            <person name="Michelmore R."/>
        </authorList>
    </citation>
    <scope>NUCLEOTIDE SEQUENCE [LARGE SCALE GENOMIC DNA]</scope>
    <source>
        <strain evidence="1">P6</strain>
    </source>
</reference>
<name>A0ACC0VSA2_9STRA</name>
<evidence type="ECO:0000313" key="1">
    <source>
        <dbReference type="EMBL" id="KAI9909167.1"/>
    </source>
</evidence>
<organism evidence="1 2">
    <name type="scientific">Peronosclerospora sorghi</name>
    <dbReference type="NCBI Taxonomy" id="230839"/>
    <lineage>
        <taxon>Eukaryota</taxon>
        <taxon>Sar</taxon>
        <taxon>Stramenopiles</taxon>
        <taxon>Oomycota</taxon>
        <taxon>Peronosporomycetes</taxon>
        <taxon>Peronosporales</taxon>
        <taxon>Peronosporaceae</taxon>
        <taxon>Peronosclerospora</taxon>
    </lineage>
</organism>
<proteinExistence type="predicted"/>
<dbReference type="EMBL" id="CM047586">
    <property type="protein sequence ID" value="KAI9909167.1"/>
    <property type="molecule type" value="Genomic_DNA"/>
</dbReference>
<accession>A0ACC0VSA2</accession>
<sequence>MLLIANTNKWTEMNSSVFIGGCATVLTSSTEVRLLVMSPDDNAFSSLSATHSLCYDEQNRSISDDPILNNDEVRQRKPVTTVSLVSVVDVTYMCHPPTLKFVLKTSRKALVSVSSTIVANERFSWVLETSATLETFPTMRALQTNVLNTCVKAHSVFGISHRFQFSASDIFDRSHLTLNRLDTYDTHYEVISNMSIQVFSRCTMRIKRFLSIRNVVHVIKQATATAKKALRGNGGRVILGAFMSKCSPIGECRVQTLTTPKATCVSWRPPWFKVLKISTDHPSANQPPQSQAPDLRIIRQNLTRHLSGQCSLSFYAKEE</sequence>
<evidence type="ECO:0000313" key="2">
    <source>
        <dbReference type="Proteomes" id="UP001163321"/>
    </source>
</evidence>
<protein>
    <submittedName>
        <fullName evidence="1">Uncharacterized protein</fullName>
    </submittedName>
</protein>
<gene>
    <name evidence="1" type="ORF">PsorP6_015154</name>
</gene>
<comment type="caution">
    <text evidence="1">The sequence shown here is derived from an EMBL/GenBank/DDBJ whole genome shotgun (WGS) entry which is preliminary data.</text>
</comment>
<keyword evidence="2" id="KW-1185">Reference proteome</keyword>
<dbReference type="Proteomes" id="UP001163321">
    <property type="component" value="Chromosome 7"/>
</dbReference>